<protein>
    <submittedName>
        <fullName evidence="4">Phospholipid-binding lipoprotein MlaA</fullName>
    </submittedName>
</protein>
<feature type="chain" id="PRO_5012687020" evidence="3">
    <location>
        <begin position="31"/>
        <end position="253"/>
    </location>
</feature>
<evidence type="ECO:0000313" key="5">
    <source>
        <dbReference type="Proteomes" id="UP000192418"/>
    </source>
</evidence>
<gene>
    <name evidence="4" type="ORF">SAMN02746065_10343</name>
</gene>
<evidence type="ECO:0000256" key="3">
    <source>
        <dbReference type="SAM" id="SignalP"/>
    </source>
</evidence>
<dbReference type="STRING" id="1121400.SAMN02746065_10343"/>
<dbReference type="Pfam" id="PF04333">
    <property type="entry name" value="MlaA"/>
    <property type="match status" value="1"/>
</dbReference>
<dbReference type="GO" id="GO:0120010">
    <property type="term" value="P:intermembrane phospholipid transfer"/>
    <property type="evidence" value="ECO:0007669"/>
    <property type="project" value="TreeGrafter"/>
</dbReference>
<dbReference type="PANTHER" id="PTHR30035:SF3">
    <property type="entry name" value="INTERMEMBRANE PHOSPHOLIPID TRANSPORT SYSTEM LIPOPROTEIN MLAA"/>
    <property type="match status" value="1"/>
</dbReference>
<keyword evidence="2 3" id="KW-0732">Signal</keyword>
<evidence type="ECO:0000313" key="4">
    <source>
        <dbReference type="EMBL" id="SMC49751.1"/>
    </source>
</evidence>
<dbReference type="PANTHER" id="PTHR30035">
    <property type="entry name" value="LIPOPROTEIN VACJ-RELATED"/>
    <property type="match status" value="1"/>
</dbReference>
<dbReference type="GO" id="GO:0016020">
    <property type="term" value="C:membrane"/>
    <property type="evidence" value="ECO:0007669"/>
    <property type="project" value="InterPro"/>
</dbReference>
<dbReference type="PRINTS" id="PR01805">
    <property type="entry name" value="VACJLIPOPROT"/>
</dbReference>
<reference evidence="4 5" key="1">
    <citation type="submission" date="2017-04" db="EMBL/GenBank/DDBJ databases">
        <authorList>
            <person name="Afonso C.L."/>
            <person name="Miller P.J."/>
            <person name="Scott M.A."/>
            <person name="Spackman E."/>
            <person name="Goraichik I."/>
            <person name="Dimitrov K.M."/>
            <person name="Suarez D.L."/>
            <person name="Swayne D.E."/>
        </authorList>
    </citation>
    <scope>NUCLEOTIDE SEQUENCE [LARGE SCALE GENOMIC DNA]</scope>
    <source>
        <strain evidence="4 5">DSM 3385</strain>
    </source>
</reference>
<accession>A0A1W1ZNV4</accession>
<evidence type="ECO:0000256" key="2">
    <source>
        <dbReference type="ARBA" id="ARBA00022729"/>
    </source>
</evidence>
<dbReference type="EMBL" id="FWXY01000003">
    <property type="protein sequence ID" value="SMC49751.1"/>
    <property type="molecule type" value="Genomic_DNA"/>
</dbReference>
<name>A0A1W1ZNV4_9BACT</name>
<feature type="signal peptide" evidence="3">
    <location>
        <begin position="1"/>
        <end position="30"/>
    </location>
</feature>
<dbReference type="InterPro" id="IPR007428">
    <property type="entry name" value="MlaA"/>
</dbReference>
<proteinExistence type="inferred from homology"/>
<comment type="similarity">
    <text evidence="1">Belongs to the MlaA family.</text>
</comment>
<dbReference type="Proteomes" id="UP000192418">
    <property type="component" value="Unassembled WGS sequence"/>
</dbReference>
<keyword evidence="4" id="KW-0449">Lipoprotein</keyword>
<keyword evidence="5" id="KW-1185">Reference proteome</keyword>
<sequence>MERQQKMLCCTGVGIVVSLLVLICSLPAMADERQLSYSEADDLFAEYEADDRQPAVPDPLYWFNYSMYHFNDKLYFWGLKPLAQGYKIVAPPVLRRGIHNFFYNALFPVRFVNNLLQGKITSTGNEFSIFMINTMGSLGFARIAQDEHGFKDSREDLGQTLGSYGVGQGFYLVLPFLGPCTLRDVAGKAGDYFLNPTGYIDSTEVRMGVTALDVVNGTSLRIGDYEALKEASFDPYIALKDAYVQLRQNQVEQ</sequence>
<dbReference type="AlphaFoldDB" id="A0A1W1ZNV4"/>
<evidence type="ECO:0000256" key="1">
    <source>
        <dbReference type="ARBA" id="ARBA00010634"/>
    </source>
</evidence>
<organism evidence="4 5">
    <name type="scientific">Desulfocicer vacuolatum DSM 3385</name>
    <dbReference type="NCBI Taxonomy" id="1121400"/>
    <lineage>
        <taxon>Bacteria</taxon>
        <taxon>Pseudomonadati</taxon>
        <taxon>Thermodesulfobacteriota</taxon>
        <taxon>Desulfobacteria</taxon>
        <taxon>Desulfobacterales</taxon>
        <taxon>Desulfobacteraceae</taxon>
        <taxon>Desulfocicer</taxon>
    </lineage>
</organism>